<proteinExistence type="predicted"/>
<sequence>MTQEWLEEARRIVASSPSRSSSPARLATGSPRFAAPPGQAARLSFSSALDRRDPLSRSARRYRGAESLSGEILSKTTAKHSRNKSEVRMIHQLRLIRHKIFRLRRRSRFQNDPSSPQPHGIPIPSRRTFQSPSTTPDNKLLSPPKNLVPSAHRRSISSSTCSVEKAAIKTNTVGWPKDEAQAQDQGGGIDDLNGFLKEQRTKIQSVSDGQGNSKARIVLSDPSNSTSTMVSAICYAWLLENRVRKENKKSKAWNTNEDEEEYVVVPVINVKRGRMWKQREAAWLFYHVGLDVTSLLFSDEVDLECLMMAGKLNILVTGQDILRNNGEVGSQCTMLTDNYCEDAYELLDNLLLKKLLLAGILLDTQNLKASSQLSMTRDAEAVQLLLVGLPSNYRNALFDQLTQHQGDNSFLEALRQNYGNSPNESSGEGADHVKQKSSERKSASNSRHEANLIQNSDKNDNELQEILKRVQ</sequence>
<comment type="caution">
    <text evidence="2">The sequence shown here is derived from an EMBL/GenBank/DDBJ whole genome shotgun (WGS) entry which is preliminary data.</text>
</comment>
<dbReference type="PANTHER" id="PTHR12112">
    <property type="entry name" value="BNIP - RELATED"/>
    <property type="match status" value="1"/>
</dbReference>
<dbReference type="EMBL" id="JBEDUW010000005">
    <property type="protein sequence ID" value="KAK9926791.1"/>
    <property type="molecule type" value="Genomic_DNA"/>
</dbReference>
<name>A0AAW1WPW4_RUBAR</name>
<feature type="compositionally biased region" description="Polar residues" evidence="1">
    <location>
        <begin position="417"/>
        <end position="426"/>
    </location>
</feature>
<evidence type="ECO:0000313" key="3">
    <source>
        <dbReference type="Proteomes" id="UP001457282"/>
    </source>
</evidence>
<dbReference type="PANTHER" id="PTHR12112:SF39">
    <property type="entry name" value="EG:152A3.5 PROTEIN (FBGN0003116_PN PROTEIN)"/>
    <property type="match status" value="1"/>
</dbReference>
<dbReference type="Gene3D" id="3.90.1640.10">
    <property type="entry name" value="inorganic pyrophosphatase (n-terminal core)"/>
    <property type="match status" value="2"/>
</dbReference>
<dbReference type="Proteomes" id="UP001457282">
    <property type="component" value="Unassembled WGS sequence"/>
</dbReference>
<organism evidence="2 3">
    <name type="scientific">Rubus argutus</name>
    <name type="common">Southern blackberry</name>
    <dbReference type="NCBI Taxonomy" id="59490"/>
    <lineage>
        <taxon>Eukaryota</taxon>
        <taxon>Viridiplantae</taxon>
        <taxon>Streptophyta</taxon>
        <taxon>Embryophyta</taxon>
        <taxon>Tracheophyta</taxon>
        <taxon>Spermatophyta</taxon>
        <taxon>Magnoliopsida</taxon>
        <taxon>eudicotyledons</taxon>
        <taxon>Gunneridae</taxon>
        <taxon>Pentapetalae</taxon>
        <taxon>rosids</taxon>
        <taxon>fabids</taxon>
        <taxon>Rosales</taxon>
        <taxon>Rosaceae</taxon>
        <taxon>Rosoideae</taxon>
        <taxon>Rosoideae incertae sedis</taxon>
        <taxon>Rubus</taxon>
    </lineage>
</organism>
<dbReference type="GO" id="GO:0004309">
    <property type="term" value="F:exopolyphosphatase activity"/>
    <property type="evidence" value="ECO:0007669"/>
    <property type="project" value="TreeGrafter"/>
</dbReference>
<gene>
    <name evidence="2" type="ORF">M0R45_024002</name>
</gene>
<accession>A0AAW1WPW4</accession>
<dbReference type="AlphaFoldDB" id="A0AAW1WPW4"/>
<dbReference type="GO" id="GO:0005737">
    <property type="term" value="C:cytoplasm"/>
    <property type="evidence" value="ECO:0007669"/>
    <property type="project" value="TreeGrafter"/>
</dbReference>
<feature type="compositionally biased region" description="Basic and acidic residues" evidence="1">
    <location>
        <begin position="429"/>
        <end position="450"/>
    </location>
</feature>
<evidence type="ECO:0000313" key="2">
    <source>
        <dbReference type="EMBL" id="KAK9926791.1"/>
    </source>
</evidence>
<feature type="region of interest" description="Disordered" evidence="1">
    <location>
        <begin position="106"/>
        <end position="159"/>
    </location>
</feature>
<feature type="compositionally biased region" description="Polar residues" evidence="1">
    <location>
        <begin position="127"/>
        <end position="137"/>
    </location>
</feature>
<feature type="compositionally biased region" description="Low complexity" evidence="1">
    <location>
        <begin position="14"/>
        <end position="25"/>
    </location>
</feature>
<keyword evidence="3" id="KW-1185">Reference proteome</keyword>
<feature type="region of interest" description="Disordered" evidence="1">
    <location>
        <begin position="416"/>
        <end position="460"/>
    </location>
</feature>
<reference evidence="2 3" key="1">
    <citation type="journal article" date="2023" name="G3 (Bethesda)">
        <title>A chromosome-length genome assembly and annotation of blackberry (Rubus argutus, cv. 'Hillquist').</title>
        <authorList>
            <person name="Bruna T."/>
            <person name="Aryal R."/>
            <person name="Dudchenko O."/>
            <person name="Sargent D.J."/>
            <person name="Mead D."/>
            <person name="Buti M."/>
            <person name="Cavallini A."/>
            <person name="Hytonen T."/>
            <person name="Andres J."/>
            <person name="Pham M."/>
            <person name="Weisz D."/>
            <person name="Mascagni F."/>
            <person name="Usai G."/>
            <person name="Natali L."/>
            <person name="Bassil N."/>
            <person name="Fernandez G.E."/>
            <person name="Lomsadze A."/>
            <person name="Armour M."/>
            <person name="Olukolu B."/>
            <person name="Poorten T."/>
            <person name="Britton C."/>
            <person name="Davik J."/>
            <person name="Ashrafi H."/>
            <person name="Aiden E.L."/>
            <person name="Borodovsky M."/>
            <person name="Worthington M."/>
        </authorList>
    </citation>
    <scope>NUCLEOTIDE SEQUENCE [LARGE SCALE GENOMIC DNA]</scope>
    <source>
        <strain evidence="2">PI 553951</strain>
    </source>
</reference>
<protein>
    <submittedName>
        <fullName evidence="2">Uncharacterized protein</fullName>
    </submittedName>
</protein>
<feature type="region of interest" description="Disordered" evidence="1">
    <location>
        <begin position="10"/>
        <end position="66"/>
    </location>
</feature>
<evidence type="ECO:0000256" key="1">
    <source>
        <dbReference type="SAM" id="MobiDB-lite"/>
    </source>
</evidence>